<feature type="region of interest" description="Disordered" evidence="1">
    <location>
        <begin position="130"/>
        <end position="175"/>
    </location>
</feature>
<evidence type="ECO:0000313" key="3">
    <source>
        <dbReference type="EMBL" id="MBE1604503.1"/>
    </source>
</evidence>
<feature type="chain" id="PRO_5037207126" description="Lipoprotein" evidence="2">
    <location>
        <begin position="21"/>
        <end position="175"/>
    </location>
</feature>
<gene>
    <name evidence="3" type="ORF">HEB94_001351</name>
</gene>
<feature type="compositionally biased region" description="Basic and acidic residues" evidence="1">
    <location>
        <begin position="137"/>
        <end position="147"/>
    </location>
</feature>
<evidence type="ECO:0000313" key="4">
    <source>
        <dbReference type="Proteomes" id="UP000638648"/>
    </source>
</evidence>
<dbReference type="RefSeq" id="WP_192749025.1">
    <property type="nucleotide sequence ID" value="NZ_BAABJL010000126.1"/>
</dbReference>
<organism evidence="3 4">
    <name type="scientific">Actinopolymorpha pittospori</name>
    <dbReference type="NCBI Taxonomy" id="648752"/>
    <lineage>
        <taxon>Bacteria</taxon>
        <taxon>Bacillati</taxon>
        <taxon>Actinomycetota</taxon>
        <taxon>Actinomycetes</taxon>
        <taxon>Propionibacteriales</taxon>
        <taxon>Actinopolymorphaceae</taxon>
        <taxon>Actinopolymorpha</taxon>
    </lineage>
</organism>
<feature type="compositionally biased region" description="Polar residues" evidence="1">
    <location>
        <begin position="166"/>
        <end position="175"/>
    </location>
</feature>
<dbReference type="Proteomes" id="UP000638648">
    <property type="component" value="Unassembled WGS sequence"/>
</dbReference>
<evidence type="ECO:0000256" key="1">
    <source>
        <dbReference type="SAM" id="MobiDB-lite"/>
    </source>
</evidence>
<dbReference type="AlphaFoldDB" id="A0A927RIF9"/>
<keyword evidence="4" id="KW-1185">Reference proteome</keyword>
<keyword evidence="2" id="KW-0732">Signal</keyword>
<dbReference type="PROSITE" id="PS51257">
    <property type="entry name" value="PROKAR_LIPOPROTEIN"/>
    <property type="match status" value="1"/>
</dbReference>
<sequence length="175" mass="18791">MRTRFLVACLLPLLLVTVTACTTSDDGGEVASVDGSAVPSATPSLSLLEQGVRWARCMRGHDVPQPDPEVVNGDGIRFGGAHKDGVDAGVLEKAQEACERYRPVLPASDMAHKVELSRLFARCMREHGVANFPDPEPDGRFDIKPPVENDPQFPPAKETCDAQEDAASSSGRAHE</sequence>
<accession>A0A927RIF9</accession>
<feature type="signal peptide" evidence="2">
    <location>
        <begin position="1"/>
        <end position="20"/>
    </location>
</feature>
<protein>
    <recommendedName>
        <fullName evidence="5">Lipoprotein</fullName>
    </recommendedName>
</protein>
<name>A0A927RIF9_9ACTN</name>
<dbReference type="EMBL" id="JADBEM010000001">
    <property type="protein sequence ID" value="MBE1604503.1"/>
    <property type="molecule type" value="Genomic_DNA"/>
</dbReference>
<evidence type="ECO:0000256" key="2">
    <source>
        <dbReference type="SAM" id="SignalP"/>
    </source>
</evidence>
<comment type="caution">
    <text evidence="3">The sequence shown here is derived from an EMBL/GenBank/DDBJ whole genome shotgun (WGS) entry which is preliminary data.</text>
</comment>
<proteinExistence type="predicted"/>
<reference evidence="3" key="1">
    <citation type="submission" date="2020-10" db="EMBL/GenBank/DDBJ databases">
        <title>Sequencing the genomes of 1000 actinobacteria strains.</title>
        <authorList>
            <person name="Klenk H.-P."/>
        </authorList>
    </citation>
    <scope>NUCLEOTIDE SEQUENCE</scope>
    <source>
        <strain evidence="3">DSM 45354</strain>
    </source>
</reference>
<evidence type="ECO:0008006" key="5">
    <source>
        <dbReference type="Google" id="ProtNLM"/>
    </source>
</evidence>